<dbReference type="GO" id="GO:0005886">
    <property type="term" value="C:plasma membrane"/>
    <property type="evidence" value="ECO:0007669"/>
    <property type="project" value="UniProtKB-SubCell"/>
</dbReference>
<feature type="transmembrane region" description="Helical" evidence="7">
    <location>
        <begin position="35"/>
        <end position="54"/>
    </location>
</feature>
<dbReference type="PRINTS" id="PR01837">
    <property type="entry name" value="MGTCSAPBPROT"/>
</dbReference>
<keyword evidence="5 7" id="KW-1133">Transmembrane helix</keyword>
<dbReference type="RefSeq" id="WP_072985370.1">
    <property type="nucleotide sequence ID" value="NZ_FQZB01000005.1"/>
</dbReference>
<evidence type="ECO:0000256" key="7">
    <source>
        <dbReference type="SAM" id="Phobius"/>
    </source>
</evidence>
<evidence type="ECO:0000259" key="8">
    <source>
        <dbReference type="Pfam" id="PF02308"/>
    </source>
</evidence>
<dbReference type="Proteomes" id="UP000184310">
    <property type="component" value="Unassembled WGS sequence"/>
</dbReference>
<dbReference type="InterPro" id="IPR049177">
    <property type="entry name" value="MgtC_SapB_SrpB_YhiD_N"/>
</dbReference>
<dbReference type="STRING" id="1121302.SAMN02745163_00777"/>
<evidence type="ECO:0000256" key="4">
    <source>
        <dbReference type="ARBA" id="ARBA00022692"/>
    </source>
</evidence>
<feature type="transmembrane region" description="Helical" evidence="7">
    <location>
        <begin position="6"/>
        <end position="23"/>
    </location>
</feature>
<comment type="similarity">
    <text evidence="2">Belongs to the MgtC/SapB family.</text>
</comment>
<dbReference type="InterPro" id="IPR003416">
    <property type="entry name" value="MgtC/SapB/SrpB/YhiD_fam"/>
</dbReference>
<reference evidence="9 10" key="1">
    <citation type="submission" date="2016-11" db="EMBL/GenBank/DDBJ databases">
        <authorList>
            <person name="Jaros S."/>
            <person name="Januszkiewicz K."/>
            <person name="Wedrychowicz H."/>
        </authorList>
    </citation>
    <scope>NUCLEOTIDE SEQUENCE [LARGE SCALE GENOMIC DNA]</scope>
    <source>
        <strain evidence="9 10">DSM 21758</strain>
    </source>
</reference>
<gene>
    <name evidence="9" type="ORF">SAMN02745163_00777</name>
</gene>
<accession>A0A1M6E7X6</accession>
<keyword evidence="3" id="KW-1003">Cell membrane</keyword>
<feature type="transmembrane region" description="Helical" evidence="7">
    <location>
        <begin position="122"/>
        <end position="142"/>
    </location>
</feature>
<proteinExistence type="inferred from homology"/>
<dbReference type="PANTHER" id="PTHR33778">
    <property type="entry name" value="PROTEIN MGTC"/>
    <property type="match status" value="1"/>
</dbReference>
<evidence type="ECO:0000313" key="9">
    <source>
        <dbReference type="EMBL" id="SHI81388.1"/>
    </source>
</evidence>
<evidence type="ECO:0000256" key="5">
    <source>
        <dbReference type="ARBA" id="ARBA00022989"/>
    </source>
</evidence>
<evidence type="ECO:0000256" key="1">
    <source>
        <dbReference type="ARBA" id="ARBA00004651"/>
    </source>
</evidence>
<evidence type="ECO:0000313" key="10">
    <source>
        <dbReference type="Proteomes" id="UP000184310"/>
    </source>
</evidence>
<protein>
    <submittedName>
        <fullName evidence="9">MgtC family protein</fullName>
    </submittedName>
</protein>
<evidence type="ECO:0000256" key="3">
    <source>
        <dbReference type="ARBA" id="ARBA00022475"/>
    </source>
</evidence>
<keyword evidence="10" id="KW-1185">Reference proteome</keyword>
<dbReference type="OrthoDB" id="9811198at2"/>
<feature type="domain" description="MgtC/SapB/SrpB/YhiD N-terminal" evidence="8">
    <location>
        <begin position="10"/>
        <end position="147"/>
    </location>
</feature>
<organism evidence="9 10">
    <name type="scientific">Clostridium cavendishii DSM 21758</name>
    <dbReference type="NCBI Taxonomy" id="1121302"/>
    <lineage>
        <taxon>Bacteria</taxon>
        <taxon>Bacillati</taxon>
        <taxon>Bacillota</taxon>
        <taxon>Clostridia</taxon>
        <taxon>Eubacteriales</taxon>
        <taxon>Clostridiaceae</taxon>
        <taxon>Clostridium</taxon>
    </lineage>
</organism>
<keyword evidence="4 7" id="KW-0812">Transmembrane</keyword>
<keyword evidence="6 7" id="KW-0472">Membrane</keyword>
<dbReference type="AlphaFoldDB" id="A0A1M6E7X6"/>
<evidence type="ECO:0000256" key="2">
    <source>
        <dbReference type="ARBA" id="ARBA00009298"/>
    </source>
</evidence>
<sequence>MPLSEIILRLILAVIIGGAIGFERESHNRPAGFRTHILVALGATIISIIQVQMFDEAMNLIKEKPELVNVIKIDFGRLGAQVVSGIGFLGAGTIIHKRGSIEGLTTAATLWVVGCLGLAVGLGYYTVSILGTIAVILILVILKRFEDKFINK</sequence>
<evidence type="ECO:0000256" key="6">
    <source>
        <dbReference type="ARBA" id="ARBA00023136"/>
    </source>
</evidence>
<comment type="subcellular location">
    <subcellularLocation>
        <location evidence="1">Cell membrane</location>
        <topology evidence="1">Multi-pass membrane protein</topology>
    </subcellularLocation>
</comment>
<dbReference type="EMBL" id="FQZB01000005">
    <property type="protein sequence ID" value="SHI81388.1"/>
    <property type="molecule type" value="Genomic_DNA"/>
</dbReference>
<dbReference type="Pfam" id="PF02308">
    <property type="entry name" value="MgtC"/>
    <property type="match status" value="1"/>
</dbReference>
<dbReference type="PANTHER" id="PTHR33778:SF1">
    <property type="entry name" value="MAGNESIUM TRANSPORTER YHID-RELATED"/>
    <property type="match status" value="1"/>
</dbReference>
<name>A0A1M6E7X6_9CLOT</name>